<dbReference type="EMBL" id="CACRXK020004790">
    <property type="protein sequence ID" value="CAB4004036.1"/>
    <property type="molecule type" value="Genomic_DNA"/>
</dbReference>
<dbReference type="Proteomes" id="UP001152795">
    <property type="component" value="Unassembled WGS sequence"/>
</dbReference>
<gene>
    <name evidence="1" type="ORF">PACLA_8A032049</name>
</gene>
<dbReference type="AlphaFoldDB" id="A0A7D9IES7"/>
<protein>
    <submittedName>
        <fullName evidence="1">Uncharacterized protein</fullName>
    </submittedName>
</protein>
<reference evidence="1" key="1">
    <citation type="submission" date="2020-04" db="EMBL/GenBank/DDBJ databases">
        <authorList>
            <person name="Alioto T."/>
            <person name="Alioto T."/>
            <person name="Gomez Garrido J."/>
        </authorList>
    </citation>
    <scope>NUCLEOTIDE SEQUENCE</scope>
    <source>
        <strain evidence="1">A484AB</strain>
    </source>
</reference>
<evidence type="ECO:0000313" key="2">
    <source>
        <dbReference type="Proteomes" id="UP001152795"/>
    </source>
</evidence>
<dbReference type="PANTHER" id="PTHR11505">
    <property type="entry name" value="L1 TRANSPOSABLE ELEMENT-RELATED"/>
    <property type="match status" value="1"/>
</dbReference>
<dbReference type="InterPro" id="IPR004244">
    <property type="entry name" value="Transposase_22"/>
</dbReference>
<proteinExistence type="predicted"/>
<evidence type="ECO:0000313" key="1">
    <source>
        <dbReference type="EMBL" id="CAB4004036.1"/>
    </source>
</evidence>
<name>A0A7D9IES7_PARCT</name>
<dbReference type="Gene3D" id="3.30.70.1820">
    <property type="entry name" value="L1 transposable element, RRM domain"/>
    <property type="match status" value="1"/>
</dbReference>
<dbReference type="OrthoDB" id="5988934at2759"/>
<keyword evidence="2" id="KW-1185">Reference proteome</keyword>
<sequence length="251" mass="28826">MAAPKTRASCNKTEAPDIVKFREEMRTLIKDEIAKSLTSETMTKVMSTLVKDALKDELAAIVKPIQDTVQRLSKENIDLRLANDKMKKDINYLMLKTNANEQYSRKYNIRIGGIKEDPEEDCYEKVSTFFQSKLGLTIENSEYDRIHRVGKRGSKDRQIIVKFKSYRTKAEVIKHRSKLKGAAGLFINEDFTAYNLDLYYEARGASFVAATWSSDGKVFVKLPDETTHLVRCKEDIQKLETVQDDVNSYED</sequence>
<accession>A0A7D9IES7</accession>
<comment type="caution">
    <text evidence="1">The sequence shown here is derived from an EMBL/GenBank/DDBJ whole genome shotgun (WGS) entry which is preliminary data.</text>
</comment>
<organism evidence="1 2">
    <name type="scientific">Paramuricea clavata</name>
    <name type="common">Red gorgonian</name>
    <name type="synonym">Violescent sea-whip</name>
    <dbReference type="NCBI Taxonomy" id="317549"/>
    <lineage>
        <taxon>Eukaryota</taxon>
        <taxon>Metazoa</taxon>
        <taxon>Cnidaria</taxon>
        <taxon>Anthozoa</taxon>
        <taxon>Octocorallia</taxon>
        <taxon>Malacalcyonacea</taxon>
        <taxon>Plexauridae</taxon>
        <taxon>Paramuricea</taxon>
    </lineage>
</organism>